<evidence type="ECO:0000256" key="7">
    <source>
        <dbReference type="ARBA" id="ARBA00023242"/>
    </source>
</evidence>
<dbReference type="InterPro" id="IPR001789">
    <property type="entry name" value="Sig_transdc_resp-reg_receiver"/>
</dbReference>
<evidence type="ECO:0000256" key="8">
    <source>
        <dbReference type="PROSITE-ProRule" id="PRU00169"/>
    </source>
</evidence>
<accession>A0A059AGG4</accession>
<keyword evidence="7" id="KW-0539">Nucleus</keyword>
<dbReference type="SMART" id="SM00448">
    <property type="entry name" value="REC"/>
    <property type="match status" value="1"/>
</dbReference>
<sequence length="629" mass="67481">MGALPVAIDSGNDRASVEQSIHMHNEQNGGTNGILHGEQCRNSSEEDNSRSNDIAEYGNGCPSLDIQAHDGFQIQPQQPQGSQQSHGPAVLWDRFLPIKTVKVLLVENDDSTRQVVNALLRNCGYEVTAVASGIQAWKTLEDPRDQIDLVLTEVVMPLLSGIGLLSKIMSHKTLKNIPVIMMSSHDSMGIVFRCLSKGAVDFLVKPIRKNELKNLWQHVWRRCHSSSGSGSESGTHTKKSKELGSYDDSETNNGSSEEQDNGSNGLSMRNGSDNGSGTQSSWTKKTAEVDSPKPVSPSDKWADAPDSTCALVVYAGAETLKMDEEEPGTAGMGKDAKKASRCQDSKHGYQHERCQDSKHAYQHDRSENASSIIEPKTFDIGQLGLELDLGGKSRNKVPNMACKRANCQEAQTESTVFDTRDGTSRNSHTKAKADCDSKELPLLELTLKRLEGVGESGRSTLGDHKVLRHSDLSAFSKFNASSSVNQGRAGTTGSCPAFDNCSVAVRLERDFPSCSLGTPPYHQSNMSGGNNEFVLGSKTPTKPEGVSTFKSSESSAFQPVQHGYTSSSWQELSGRAHSPTPNNQSTSAHSYPAPPSPPPSPLSSSLSSSSRQLAAAAAASAAATTTTTT</sequence>
<comment type="subcellular location">
    <subcellularLocation>
        <location evidence="1">Nucleus</location>
    </subcellularLocation>
</comment>
<evidence type="ECO:0000256" key="2">
    <source>
        <dbReference type="ARBA" id="ARBA00010330"/>
    </source>
</evidence>
<feature type="compositionally biased region" description="Basic and acidic residues" evidence="9">
    <location>
        <begin position="334"/>
        <end position="367"/>
    </location>
</feature>
<evidence type="ECO:0000256" key="4">
    <source>
        <dbReference type="ARBA" id="ARBA00023015"/>
    </source>
</evidence>
<feature type="domain" description="Response regulatory" evidence="10">
    <location>
        <begin position="102"/>
        <end position="220"/>
    </location>
</feature>
<feature type="region of interest" description="Disordered" evidence="9">
    <location>
        <begin position="224"/>
        <end position="303"/>
    </location>
</feature>
<feature type="compositionally biased region" description="Polar residues" evidence="9">
    <location>
        <begin position="251"/>
        <end position="284"/>
    </location>
</feature>
<dbReference type="InterPro" id="IPR045279">
    <property type="entry name" value="ARR-like"/>
</dbReference>
<comment type="similarity">
    <text evidence="2">Belongs to the ARR-like family.</text>
</comment>
<dbReference type="Pfam" id="PF00072">
    <property type="entry name" value="Response_reg"/>
    <property type="match status" value="1"/>
</dbReference>
<dbReference type="CDD" id="cd17582">
    <property type="entry name" value="psREC_PRR"/>
    <property type="match status" value="1"/>
</dbReference>
<dbReference type="PANTHER" id="PTHR43874">
    <property type="entry name" value="TWO-COMPONENT RESPONSE REGULATOR"/>
    <property type="match status" value="1"/>
</dbReference>
<evidence type="ECO:0000256" key="1">
    <source>
        <dbReference type="ARBA" id="ARBA00004123"/>
    </source>
</evidence>
<feature type="compositionally biased region" description="Low complexity" evidence="9">
    <location>
        <begin position="225"/>
        <end position="234"/>
    </location>
</feature>
<keyword evidence="5" id="KW-0090">Biological rhythms</keyword>
<dbReference type="STRING" id="71139.A0A059AGG4"/>
<dbReference type="FunFam" id="3.40.50.2300:FF:000214">
    <property type="entry name" value="Two-component response regulator-like PRR37"/>
    <property type="match status" value="1"/>
</dbReference>
<feature type="compositionally biased region" description="Polar residues" evidence="9">
    <location>
        <begin position="548"/>
        <end position="571"/>
    </location>
</feature>
<feature type="region of interest" description="Disordered" evidence="9">
    <location>
        <begin position="521"/>
        <end position="629"/>
    </location>
</feature>
<evidence type="ECO:0000256" key="3">
    <source>
        <dbReference type="ARBA" id="ARBA00023012"/>
    </source>
</evidence>
<dbReference type="Gene3D" id="3.40.50.2300">
    <property type="match status" value="1"/>
</dbReference>
<dbReference type="AlphaFoldDB" id="A0A059AGG4"/>
<dbReference type="GO" id="GO:0010017">
    <property type="term" value="P:red or far-red light signaling pathway"/>
    <property type="evidence" value="ECO:0007669"/>
    <property type="project" value="UniProtKB-ARBA"/>
</dbReference>
<dbReference type="Gramene" id="KCW52766">
    <property type="protein sequence ID" value="KCW52766"/>
    <property type="gene ID" value="EUGRSUZ_J02111"/>
</dbReference>
<feature type="compositionally biased region" description="Low complexity" evidence="9">
    <location>
        <begin position="602"/>
        <end position="629"/>
    </location>
</feature>
<dbReference type="InterPro" id="IPR011006">
    <property type="entry name" value="CheY-like_superfamily"/>
</dbReference>
<feature type="compositionally biased region" description="Pro residues" evidence="9">
    <location>
        <begin position="592"/>
        <end position="601"/>
    </location>
</feature>
<feature type="region of interest" description="Disordered" evidence="9">
    <location>
        <begin position="25"/>
        <end position="60"/>
    </location>
</feature>
<dbReference type="GO" id="GO:0000160">
    <property type="term" value="P:phosphorelay signal transduction system"/>
    <property type="evidence" value="ECO:0007669"/>
    <property type="project" value="UniProtKB-KW"/>
</dbReference>
<dbReference type="PANTHER" id="PTHR43874:SF117">
    <property type="entry name" value="TWO-COMPONENT RESPONSE REGULATOR-LIKE APRR3"/>
    <property type="match status" value="1"/>
</dbReference>
<evidence type="ECO:0000256" key="9">
    <source>
        <dbReference type="SAM" id="MobiDB-lite"/>
    </source>
</evidence>
<dbReference type="InParanoid" id="A0A059AGG4"/>
<name>A0A059AGG4_EUCGR</name>
<dbReference type="PROSITE" id="PS50110">
    <property type="entry name" value="RESPONSE_REGULATORY"/>
    <property type="match status" value="1"/>
</dbReference>
<dbReference type="OMA" id="KSGNECQ"/>
<reference evidence="11" key="1">
    <citation type="submission" date="2013-07" db="EMBL/GenBank/DDBJ databases">
        <title>The genome of Eucalyptus grandis.</title>
        <authorList>
            <person name="Schmutz J."/>
            <person name="Hayes R."/>
            <person name="Myburg A."/>
            <person name="Tuskan G."/>
            <person name="Grattapaglia D."/>
            <person name="Rokhsar D.S."/>
        </authorList>
    </citation>
    <scope>NUCLEOTIDE SEQUENCE</scope>
    <source>
        <tissue evidence="11">Leaf extractions</tissue>
    </source>
</reference>
<dbReference type="GO" id="GO:0005634">
    <property type="term" value="C:nucleus"/>
    <property type="evidence" value="ECO:0007669"/>
    <property type="project" value="UniProtKB-SubCell"/>
</dbReference>
<evidence type="ECO:0000256" key="6">
    <source>
        <dbReference type="ARBA" id="ARBA00023163"/>
    </source>
</evidence>
<organism evidence="11">
    <name type="scientific">Eucalyptus grandis</name>
    <name type="common">Flooded gum</name>
    <dbReference type="NCBI Taxonomy" id="71139"/>
    <lineage>
        <taxon>Eukaryota</taxon>
        <taxon>Viridiplantae</taxon>
        <taxon>Streptophyta</taxon>
        <taxon>Embryophyta</taxon>
        <taxon>Tracheophyta</taxon>
        <taxon>Spermatophyta</taxon>
        <taxon>Magnoliopsida</taxon>
        <taxon>eudicotyledons</taxon>
        <taxon>Gunneridae</taxon>
        <taxon>Pentapetalae</taxon>
        <taxon>rosids</taxon>
        <taxon>malvids</taxon>
        <taxon>Myrtales</taxon>
        <taxon>Myrtaceae</taxon>
        <taxon>Myrtoideae</taxon>
        <taxon>Eucalypteae</taxon>
        <taxon>Eucalyptus</taxon>
    </lineage>
</organism>
<dbReference type="eggNOG" id="KOG1601">
    <property type="taxonomic scope" value="Eukaryota"/>
</dbReference>
<keyword evidence="6" id="KW-0804">Transcription</keyword>
<comment type="caution">
    <text evidence="8">Lacks conserved residue(s) required for the propagation of feature annotation.</text>
</comment>
<gene>
    <name evidence="11" type="ORF">EUGRSUZ_J02111</name>
</gene>
<evidence type="ECO:0000256" key="5">
    <source>
        <dbReference type="ARBA" id="ARBA00023108"/>
    </source>
</evidence>
<protein>
    <recommendedName>
        <fullName evidence="10">Response regulatory domain-containing protein</fullName>
    </recommendedName>
</protein>
<feature type="region of interest" description="Disordered" evidence="9">
    <location>
        <begin position="323"/>
        <end position="373"/>
    </location>
</feature>
<keyword evidence="3" id="KW-0902">Two-component regulatory system</keyword>
<evidence type="ECO:0000259" key="10">
    <source>
        <dbReference type="PROSITE" id="PS50110"/>
    </source>
</evidence>
<feature type="compositionally biased region" description="Polar residues" evidence="9">
    <location>
        <begin position="521"/>
        <end position="530"/>
    </location>
</feature>
<dbReference type="GO" id="GO:0007623">
    <property type="term" value="P:circadian rhythm"/>
    <property type="evidence" value="ECO:0007669"/>
    <property type="project" value="UniProtKB-ARBA"/>
</dbReference>
<dbReference type="EMBL" id="KK198762">
    <property type="protein sequence ID" value="KCW52766.1"/>
    <property type="molecule type" value="Genomic_DNA"/>
</dbReference>
<dbReference type="SUPFAM" id="SSF52172">
    <property type="entry name" value="CheY-like"/>
    <property type="match status" value="1"/>
</dbReference>
<proteinExistence type="inferred from homology"/>
<keyword evidence="4" id="KW-0805">Transcription regulation</keyword>
<evidence type="ECO:0000313" key="11">
    <source>
        <dbReference type="EMBL" id="KCW52766.1"/>
    </source>
</evidence>
<dbReference type="GO" id="GO:0045892">
    <property type="term" value="P:negative regulation of DNA-templated transcription"/>
    <property type="evidence" value="ECO:0007669"/>
    <property type="project" value="UniProtKB-ARBA"/>
</dbReference>
<dbReference type="GO" id="GO:0009736">
    <property type="term" value="P:cytokinin-activated signaling pathway"/>
    <property type="evidence" value="ECO:0007669"/>
    <property type="project" value="InterPro"/>
</dbReference>